<feature type="transmembrane region" description="Helical" evidence="11">
    <location>
        <begin position="234"/>
        <end position="253"/>
    </location>
</feature>
<evidence type="ECO:0000313" key="13">
    <source>
        <dbReference type="EMBL" id="OGM91550.1"/>
    </source>
</evidence>
<dbReference type="GO" id="GO:0004222">
    <property type="term" value="F:metalloendopeptidase activity"/>
    <property type="evidence" value="ECO:0007669"/>
    <property type="project" value="InterPro"/>
</dbReference>
<protein>
    <recommendedName>
        <fullName evidence="12">Peptidase M50 domain-containing protein</fullName>
    </recommendedName>
</protein>
<dbReference type="Proteomes" id="UP000178946">
    <property type="component" value="Unassembled WGS sequence"/>
</dbReference>
<dbReference type="InterPro" id="IPR008915">
    <property type="entry name" value="Peptidase_M50"/>
</dbReference>
<comment type="cofactor">
    <cofactor evidence="1">
        <name>Zn(2+)</name>
        <dbReference type="ChEBI" id="CHEBI:29105"/>
    </cofactor>
</comment>
<dbReference type="PANTHER" id="PTHR42837">
    <property type="entry name" value="REGULATOR OF SIGMA-E PROTEASE RSEP"/>
    <property type="match status" value="1"/>
</dbReference>
<evidence type="ECO:0000256" key="2">
    <source>
        <dbReference type="ARBA" id="ARBA00004141"/>
    </source>
</evidence>
<evidence type="ECO:0000256" key="6">
    <source>
        <dbReference type="ARBA" id="ARBA00022801"/>
    </source>
</evidence>
<dbReference type="InterPro" id="IPR004387">
    <property type="entry name" value="Pept_M50_Zn"/>
</dbReference>
<dbReference type="InterPro" id="IPR036034">
    <property type="entry name" value="PDZ_sf"/>
</dbReference>
<accession>A0A1F8DSE9</accession>
<reference evidence="13 14" key="1">
    <citation type="journal article" date="2016" name="Nat. Commun.">
        <title>Thousands of microbial genomes shed light on interconnected biogeochemical processes in an aquifer system.</title>
        <authorList>
            <person name="Anantharaman K."/>
            <person name="Brown C.T."/>
            <person name="Hug L.A."/>
            <person name="Sharon I."/>
            <person name="Castelle C.J."/>
            <person name="Probst A.J."/>
            <person name="Thomas B.C."/>
            <person name="Singh A."/>
            <person name="Wilkins M.J."/>
            <person name="Karaoz U."/>
            <person name="Brodie E.L."/>
            <person name="Williams K.H."/>
            <person name="Hubbard S.S."/>
            <person name="Banfield J.F."/>
        </authorList>
    </citation>
    <scope>NUCLEOTIDE SEQUENCE [LARGE SCALE GENOMIC DNA]</scope>
</reference>
<dbReference type="Pfam" id="PF02163">
    <property type="entry name" value="Peptidase_M50"/>
    <property type="match status" value="1"/>
</dbReference>
<evidence type="ECO:0000313" key="14">
    <source>
        <dbReference type="Proteomes" id="UP000178946"/>
    </source>
</evidence>
<evidence type="ECO:0000256" key="10">
    <source>
        <dbReference type="ARBA" id="ARBA00023136"/>
    </source>
</evidence>
<organism evidence="13 14">
    <name type="scientific">Candidatus Wolfebacteria bacterium RIFCSPLOWO2_01_FULL_45_19</name>
    <dbReference type="NCBI Taxonomy" id="1802557"/>
    <lineage>
        <taxon>Bacteria</taxon>
        <taxon>Candidatus Wolfeibacteriota</taxon>
    </lineage>
</organism>
<evidence type="ECO:0000256" key="9">
    <source>
        <dbReference type="ARBA" id="ARBA00023049"/>
    </source>
</evidence>
<evidence type="ECO:0000259" key="12">
    <source>
        <dbReference type="Pfam" id="PF02163"/>
    </source>
</evidence>
<feature type="transmembrane region" description="Helical" evidence="11">
    <location>
        <begin position="327"/>
        <end position="349"/>
    </location>
</feature>
<feature type="transmembrane region" description="Helical" evidence="11">
    <location>
        <begin position="95"/>
        <end position="119"/>
    </location>
</feature>
<comment type="similarity">
    <text evidence="3">Belongs to the peptidase M50B family.</text>
</comment>
<dbReference type="STRING" id="1802557.A3A20_01210"/>
<evidence type="ECO:0000256" key="11">
    <source>
        <dbReference type="SAM" id="Phobius"/>
    </source>
</evidence>
<name>A0A1F8DSE9_9BACT</name>
<dbReference type="Gene3D" id="2.30.42.10">
    <property type="match status" value="1"/>
</dbReference>
<evidence type="ECO:0000256" key="5">
    <source>
        <dbReference type="ARBA" id="ARBA00022692"/>
    </source>
</evidence>
<feature type="transmembrane region" description="Helical" evidence="11">
    <location>
        <begin position="259"/>
        <end position="281"/>
    </location>
</feature>
<comment type="caution">
    <text evidence="13">The sequence shown here is derived from an EMBL/GenBank/DDBJ whole genome shotgun (WGS) entry which is preliminary data.</text>
</comment>
<gene>
    <name evidence="13" type="ORF">A3A20_01210</name>
</gene>
<keyword evidence="7" id="KW-0862">Zinc</keyword>
<evidence type="ECO:0000256" key="7">
    <source>
        <dbReference type="ARBA" id="ARBA00022833"/>
    </source>
</evidence>
<keyword evidence="9" id="KW-0482">Metalloprotease</keyword>
<keyword evidence="8 11" id="KW-1133">Transmembrane helix</keyword>
<feature type="domain" description="Peptidase M50" evidence="12">
    <location>
        <begin position="6"/>
        <end position="337"/>
    </location>
</feature>
<dbReference type="GO" id="GO:0016020">
    <property type="term" value="C:membrane"/>
    <property type="evidence" value="ECO:0007669"/>
    <property type="project" value="UniProtKB-SubCell"/>
</dbReference>
<keyword evidence="4" id="KW-0645">Protease</keyword>
<comment type="subcellular location">
    <subcellularLocation>
        <location evidence="2">Membrane</location>
        <topology evidence="2">Multi-pass membrane protein</topology>
    </subcellularLocation>
</comment>
<evidence type="ECO:0000256" key="4">
    <source>
        <dbReference type="ARBA" id="ARBA00022670"/>
    </source>
</evidence>
<dbReference type="PANTHER" id="PTHR42837:SF2">
    <property type="entry name" value="MEMBRANE METALLOPROTEASE ARASP2, CHLOROPLASTIC-RELATED"/>
    <property type="match status" value="1"/>
</dbReference>
<sequence>MIVFLVIVFLVLLIIVHELGHFLAAKLFKVRVEEFGIGFPPRLWIKKAGETVYSFNALPLGGFVKLFGENISDDEKISEEEKQSSFQHQPSWKRAVVMFAGTGMNFIAGWLIISSIFMLGIPPGLAISQVVTDSPAESAGFKVNDFILAVSANGASVLEPKTPDEFVNFVKEFRGQELLIAVNRAGQTVKLKTVPRIDAAENEGALGIAVVQKGIEKLYPPAAIYEGLKTAASISYLIAAALGQMLVGAFSGQPVLENLVGPIGIFGIAVNAGQIGIIYLLQLVALISLNLMVINLIPLVPFDGGKLLFIIIEKIKGSALSLRTEQTATAIGIALIIPLFIVVIVRDIIKFF</sequence>
<dbReference type="SUPFAM" id="SSF50156">
    <property type="entry name" value="PDZ domain-like"/>
    <property type="match status" value="1"/>
</dbReference>
<dbReference type="EMBL" id="MGIR01000001">
    <property type="protein sequence ID" value="OGM91550.1"/>
    <property type="molecule type" value="Genomic_DNA"/>
</dbReference>
<evidence type="ECO:0000256" key="1">
    <source>
        <dbReference type="ARBA" id="ARBA00001947"/>
    </source>
</evidence>
<feature type="transmembrane region" description="Helical" evidence="11">
    <location>
        <begin position="293"/>
        <end position="312"/>
    </location>
</feature>
<keyword evidence="5 11" id="KW-0812">Transmembrane</keyword>
<evidence type="ECO:0000256" key="3">
    <source>
        <dbReference type="ARBA" id="ARBA00007931"/>
    </source>
</evidence>
<dbReference type="AlphaFoldDB" id="A0A1F8DSE9"/>
<keyword evidence="10 11" id="KW-0472">Membrane</keyword>
<evidence type="ECO:0000256" key="8">
    <source>
        <dbReference type="ARBA" id="ARBA00022989"/>
    </source>
</evidence>
<keyword evidence="6" id="KW-0378">Hydrolase</keyword>
<dbReference type="CDD" id="cd06163">
    <property type="entry name" value="S2P-M50_PDZ_RseP-like"/>
    <property type="match status" value="1"/>
</dbReference>
<proteinExistence type="inferred from homology"/>
<dbReference type="GO" id="GO:0006508">
    <property type="term" value="P:proteolysis"/>
    <property type="evidence" value="ECO:0007669"/>
    <property type="project" value="UniProtKB-KW"/>
</dbReference>